<evidence type="ECO:0000313" key="9">
    <source>
        <dbReference type="Proteomes" id="UP000295221"/>
    </source>
</evidence>
<dbReference type="EMBL" id="SLWK01000001">
    <property type="protein sequence ID" value="TCO11000.1"/>
    <property type="molecule type" value="Genomic_DNA"/>
</dbReference>
<dbReference type="GO" id="GO:0006508">
    <property type="term" value="P:proteolysis"/>
    <property type="evidence" value="ECO:0007669"/>
    <property type="project" value="UniProtKB-KW"/>
</dbReference>
<protein>
    <submittedName>
        <fullName evidence="8">Carboxyl-terminal processing protease</fullName>
    </submittedName>
</protein>
<dbReference type="Gene3D" id="3.90.226.10">
    <property type="entry name" value="2-enoyl-CoA Hydratase, Chain A, domain 1"/>
    <property type="match status" value="1"/>
</dbReference>
<dbReference type="GO" id="GO:0004175">
    <property type="term" value="F:endopeptidase activity"/>
    <property type="evidence" value="ECO:0007669"/>
    <property type="project" value="TreeGrafter"/>
</dbReference>
<dbReference type="SMART" id="SM00245">
    <property type="entry name" value="TSPc"/>
    <property type="match status" value="1"/>
</dbReference>
<keyword evidence="3 5" id="KW-0378">Hydrolase</keyword>
<keyword evidence="6" id="KW-0812">Transmembrane</keyword>
<dbReference type="InterPro" id="IPR036034">
    <property type="entry name" value="PDZ_sf"/>
</dbReference>
<dbReference type="PROSITE" id="PS50106">
    <property type="entry name" value="PDZ"/>
    <property type="match status" value="1"/>
</dbReference>
<comment type="caution">
    <text evidence="8">The sequence shown here is derived from an EMBL/GenBank/DDBJ whole genome shotgun (WGS) entry which is preliminary data.</text>
</comment>
<organism evidence="8 9">
    <name type="scientific">Natronoflexus pectinivorans</name>
    <dbReference type="NCBI Taxonomy" id="682526"/>
    <lineage>
        <taxon>Bacteria</taxon>
        <taxon>Pseudomonadati</taxon>
        <taxon>Bacteroidota</taxon>
        <taxon>Bacteroidia</taxon>
        <taxon>Marinilabiliales</taxon>
        <taxon>Marinilabiliaceae</taxon>
        <taxon>Natronoflexus</taxon>
    </lineage>
</organism>
<dbReference type="GO" id="GO:0007165">
    <property type="term" value="P:signal transduction"/>
    <property type="evidence" value="ECO:0007669"/>
    <property type="project" value="TreeGrafter"/>
</dbReference>
<dbReference type="GO" id="GO:0008236">
    <property type="term" value="F:serine-type peptidase activity"/>
    <property type="evidence" value="ECO:0007669"/>
    <property type="project" value="UniProtKB-KW"/>
</dbReference>
<keyword evidence="9" id="KW-1185">Reference proteome</keyword>
<dbReference type="InterPro" id="IPR004447">
    <property type="entry name" value="Peptidase_S41A"/>
</dbReference>
<dbReference type="PANTHER" id="PTHR32060:SF30">
    <property type="entry name" value="CARBOXY-TERMINAL PROCESSING PROTEASE CTPA"/>
    <property type="match status" value="1"/>
</dbReference>
<dbReference type="GO" id="GO:0030288">
    <property type="term" value="C:outer membrane-bounded periplasmic space"/>
    <property type="evidence" value="ECO:0007669"/>
    <property type="project" value="TreeGrafter"/>
</dbReference>
<keyword evidence="6" id="KW-0472">Membrane</keyword>
<dbReference type="Gene3D" id="2.30.42.10">
    <property type="match status" value="1"/>
</dbReference>
<dbReference type="Gene3D" id="3.30.750.44">
    <property type="match status" value="1"/>
</dbReference>
<dbReference type="AlphaFoldDB" id="A0A4R2GPD9"/>
<dbReference type="SUPFAM" id="SSF50156">
    <property type="entry name" value="PDZ domain-like"/>
    <property type="match status" value="1"/>
</dbReference>
<keyword evidence="6" id="KW-1133">Transmembrane helix</keyword>
<evidence type="ECO:0000259" key="7">
    <source>
        <dbReference type="PROSITE" id="PS50106"/>
    </source>
</evidence>
<dbReference type="PANTHER" id="PTHR32060">
    <property type="entry name" value="TAIL-SPECIFIC PROTEASE"/>
    <property type="match status" value="1"/>
</dbReference>
<comment type="similarity">
    <text evidence="1 5">Belongs to the peptidase S41A family.</text>
</comment>
<dbReference type="CDD" id="cd06782">
    <property type="entry name" value="cpPDZ_CPP-like"/>
    <property type="match status" value="1"/>
</dbReference>
<dbReference type="FunFam" id="2.30.42.10:FF:000063">
    <property type="entry name" value="Peptidase, S41 family"/>
    <property type="match status" value="1"/>
</dbReference>
<gene>
    <name evidence="8" type="ORF">EV194_101634</name>
</gene>
<feature type="transmembrane region" description="Helical" evidence="6">
    <location>
        <begin position="12"/>
        <end position="29"/>
    </location>
</feature>
<name>A0A4R2GPD9_9BACT</name>
<dbReference type="Proteomes" id="UP000295221">
    <property type="component" value="Unassembled WGS sequence"/>
</dbReference>
<evidence type="ECO:0000256" key="5">
    <source>
        <dbReference type="RuleBase" id="RU004404"/>
    </source>
</evidence>
<dbReference type="Pfam" id="PF03572">
    <property type="entry name" value="Peptidase_S41"/>
    <property type="match status" value="1"/>
</dbReference>
<dbReference type="OrthoDB" id="9812068at2"/>
<dbReference type="InterPro" id="IPR001478">
    <property type="entry name" value="PDZ"/>
</dbReference>
<dbReference type="NCBIfam" id="TIGR00225">
    <property type="entry name" value="prc"/>
    <property type="match status" value="1"/>
</dbReference>
<evidence type="ECO:0000313" key="8">
    <source>
        <dbReference type="EMBL" id="TCO11000.1"/>
    </source>
</evidence>
<evidence type="ECO:0000256" key="4">
    <source>
        <dbReference type="ARBA" id="ARBA00022825"/>
    </source>
</evidence>
<dbReference type="CDD" id="cd07560">
    <property type="entry name" value="Peptidase_S41_CPP"/>
    <property type="match status" value="1"/>
</dbReference>
<dbReference type="SMART" id="SM00228">
    <property type="entry name" value="PDZ"/>
    <property type="match status" value="1"/>
</dbReference>
<dbReference type="SUPFAM" id="SSF52096">
    <property type="entry name" value="ClpP/crotonase"/>
    <property type="match status" value="1"/>
</dbReference>
<proteinExistence type="inferred from homology"/>
<sequence length="571" mass="63912">MDKKRGLTKKGWFITILLSLMISVGFIAANTDRRNFEIVKNLDIFYTLFRELNSFYVDEINPDDLIKSSIDAMLESLDPYTTFIPESEMDDFRFMTTGEYAGIGALITKRGDFVVVSEPYEGFPAQEAGLRAGDRILKIDGDDMKGKQTSDVSDRLKGPAGTEVNVLVERPGKNNPITITITRRSIQINPVPYYGMLDDKTGIIILNNFTQNCSQEVEKALKELKKNENMSRLILDLRGNPGGLMDEAVKIANLFLPRGSEVVSTKGRVSQWDKTYRAPRQPIDTVMPLAVLINRGSASASEIVAGALQDHDRALVIGQRSFGKGLVQTTRSLAYNSSLKVTTARYYIPSGRSIQAVDYANRNEDGSVGFIPDSLMREFSTSGGRIVFDGGGISPDVIVDRDRFSSISMALIGQQTVFDYATLFAVKTPSIEKPGVFQISDDLYADFISYVTGLEDFRYESQSQNQFRKLKESAEREGYFDVNKELFSAMEENLRPDVARDLGTFREEVEELLAMELLRRFYYQRGAIVHNLKTDNEVAKAKEILSNPAKYNDMLNGTILTHAGDKRGSRN</sequence>
<keyword evidence="4 5" id="KW-0720">Serine protease</keyword>
<dbReference type="RefSeq" id="WP_132431951.1">
    <property type="nucleotide sequence ID" value="NZ_SLWK01000001.1"/>
</dbReference>
<accession>A0A4R2GPD9</accession>
<evidence type="ECO:0000256" key="2">
    <source>
        <dbReference type="ARBA" id="ARBA00022670"/>
    </source>
</evidence>
<evidence type="ECO:0000256" key="6">
    <source>
        <dbReference type="SAM" id="Phobius"/>
    </source>
</evidence>
<dbReference type="InterPro" id="IPR041489">
    <property type="entry name" value="PDZ_6"/>
</dbReference>
<evidence type="ECO:0000256" key="1">
    <source>
        <dbReference type="ARBA" id="ARBA00009179"/>
    </source>
</evidence>
<keyword evidence="2 5" id="KW-0645">Protease</keyword>
<feature type="domain" description="PDZ" evidence="7">
    <location>
        <begin position="98"/>
        <end position="157"/>
    </location>
</feature>
<evidence type="ECO:0000256" key="3">
    <source>
        <dbReference type="ARBA" id="ARBA00022801"/>
    </source>
</evidence>
<dbReference type="Pfam" id="PF17820">
    <property type="entry name" value="PDZ_6"/>
    <property type="match status" value="1"/>
</dbReference>
<dbReference type="InterPro" id="IPR029045">
    <property type="entry name" value="ClpP/crotonase-like_dom_sf"/>
</dbReference>
<reference evidence="8 9" key="1">
    <citation type="submission" date="2019-03" db="EMBL/GenBank/DDBJ databases">
        <title>Genomic Encyclopedia of Type Strains, Phase IV (KMG-IV): sequencing the most valuable type-strain genomes for metagenomic binning, comparative biology and taxonomic classification.</title>
        <authorList>
            <person name="Goeker M."/>
        </authorList>
    </citation>
    <scope>NUCLEOTIDE SEQUENCE [LARGE SCALE GENOMIC DNA]</scope>
    <source>
        <strain evidence="8 9">DSM 24179</strain>
    </source>
</reference>
<dbReference type="InterPro" id="IPR005151">
    <property type="entry name" value="Tail-specific_protease"/>
</dbReference>